<dbReference type="PROSITE" id="PS51779">
    <property type="entry name" value="POTRA"/>
    <property type="match status" value="1"/>
</dbReference>
<dbReference type="GO" id="GO:0005886">
    <property type="term" value="C:plasma membrane"/>
    <property type="evidence" value="ECO:0007669"/>
    <property type="project" value="TreeGrafter"/>
</dbReference>
<evidence type="ECO:0000259" key="9">
    <source>
        <dbReference type="PROSITE" id="PS51779"/>
    </source>
</evidence>
<name>A0A0A1DIQ5_NOCSI</name>
<evidence type="ECO:0000313" key="10">
    <source>
        <dbReference type="EMBL" id="AIY17204.1"/>
    </source>
</evidence>
<keyword evidence="2" id="KW-1003">Cell membrane</keyword>
<feature type="domain" description="POTRA" evidence="9">
    <location>
        <begin position="64"/>
        <end position="132"/>
    </location>
</feature>
<comment type="subcellular location">
    <subcellularLocation>
        <location evidence="1">Membrane</location>
    </subcellularLocation>
</comment>
<evidence type="ECO:0000256" key="5">
    <source>
        <dbReference type="ARBA" id="ARBA00022989"/>
    </source>
</evidence>
<evidence type="ECO:0000256" key="6">
    <source>
        <dbReference type="ARBA" id="ARBA00023136"/>
    </source>
</evidence>
<evidence type="ECO:0000256" key="2">
    <source>
        <dbReference type="ARBA" id="ARBA00022475"/>
    </source>
</evidence>
<reference evidence="11 13" key="2">
    <citation type="submission" date="2019-09" db="EMBL/GenBank/DDBJ databases">
        <title>Pimelobacter sp. isolated from Paulinella.</title>
        <authorList>
            <person name="Jeong S.E."/>
        </authorList>
    </citation>
    <scope>NUCLEOTIDE SEQUENCE [LARGE SCALE GENOMIC DNA]</scope>
    <source>
        <strain evidence="11 13">Pch-N</strain>
    </source>
</reference>
<dbReference type="PANTHER" id="PTHR37820">
    <property type="entry name" value="CELL DIVISION PROTEIN DIVIB"/>
    <property type="match status" value="1"/>
</dbReference>
<keyword evidence="4 8" id="KW-0812">Transmembrane</keyword>
<gene>
    <name evidence="11" type="ORF">F9L07_26550</name>
    <name evidence="10" type="ORF">KR76_11365</name>
</gene>
<dbReference type="eggNOG" id="COG1589">
    <property type="taxonomic scope" value="Bacteria"/>
</dbReference>
<evidence type="ECO:0000256" key="8">
    <source>
        <dbReference type="SAM" id="Phobius"/>
    </source>
</evidence>
<evidence type="ECO:0000256" key="3">
    <source>
        <dbReference type="ARBA" id="ARBA00022618"/>
    </source>
</evidence>
<dbReference type="InterPro" id="IPR013685">
    <property type="entry name" value="POTRA_FtsQ_type"/>
</dbReference>
<keyword evidence="7" id="KW-0131">Cell cycle</keyword>
<dbReference type="AlphaFoldDB" id="A0A0A1DIQ5"/>
<dbReference type="EMBL" id="CP009896">
    <property type="protein sequence ID" value="AIY17204.1"/>
    <property type="molecule type" value="Genomic_DNA"/>
</dbReference>
<evidence type="ECO:0000256" key="7">
    <source>
        <dbReference type="ARBA" id="ARBA00023306"/>
    </source>
</evidence>
<keyword evidence="12" id="KW-1185">Reference proteome</keyword>
<dbReference type="GO" id="GO:0051301">
    <property type="term" value="P:cell division"/>
    <property type="evidence" value="ECO:0007669"/>
    <property type="project" value="UniProtKB-KW"/>
</dbReference>
<dbReference type="InterPro" id="IPR034746">
    <property type="entry name" value="POTRA"/>
</dbReference>
<evidence type="ECO:0000256" key="1">
    <source>
        <dbReference type="ARBA" id="ARBA00004370"/>
    </source>
</evidence>
<dbReference type="EMBL" id="WBVM01000005">
    <property type="protein sequence ID" value="KAB2807589.1"/>
    <property type="molecule type" value="Genomic_DNA"/>
</dbReference>
<evidence type="ECO:0000313" key="11">
    <source>
        <dbReference type="EMBL" id="KAB2807589.1"/>
    </source>
</evidence>
<keyword evidence="5 8" id="KW-1133">Transmembrane helix</keyword>
<dbReference type="Pfam" id="PF08478">
    <property type="entry name" value="POTRA_1"/>
    <property type="match status" value="1"/>
</dbReference>
<keyword evidence="3 10" id="KW-0132">Cell division</keyword>
<protein>
    <submittedName>
        <fullName evidence="10">Cell division protein FtsQ</fullName>
    </submittedName>
    <submittedName>
        <fullName evidence="11">FtsQ-type POTRA domain-containing protein</fullName>
    </submittedName>
</protein>
<evidence type="ECO:0000256" key="4">
    <source>
        <dbReference type="ARBA" id="ARBA00022692"/>
    </source>
</evidence>
<dbReference type="STRING" id="2045.KR76_11365"/>
<dbReference type="OrthoDB" id="9790760at2"/>
<dbReference type="Proteomes" id="UP000449906">
    <property type="component" value="Unassembled WGS sequence"/>
</dbReference>
<organism evidence="10 12">
    <name type="scientific">Nocardioides simplex</name>
    <name type="common">Arthrobacter simplex</name>
    <dbReference type="NCBI Taxonomy" id="2045"/>
    <lineage>
        <taxon>Bacteria</taxon>
        <taxon>Bacillati</taxon>
        <taxon>Actinomycetota</taxon>
        <taxon>Actinomycetes</taxon>
        <taxon>Propionibacteriales</taxon>
        <taxon>Nocardioidaceae</taxon>
        <taxon>Pimelobacter</taxon>
    </lineage>
</organism>
<dbReference type="Proteomes" id="UP000030300">
    <property type="component" value="Chromosome"/>
</dbReference>
<keyword evidence="6 8" id="KW-0472">Membrane</keyword>
<evidence type="ECO:0000313" key="13">
    <source>
        <dbReference type="Proteomes" id="UP000449906"/>
    </source>
</evidence>
<dbReference type="RefSeq" id="WP_038678364.1">
    <property type="nucleotide sequence ID" value="NZ_BJMC01000008.1"/>
</dbReference>
<dbReference type="KEGG" id="psim:KR76_11365"/>
<dbReference type="InterPro" id="IPR050487">
    <property type="entry name" value="FtsQ_DivIB"/>
</dbReference>
<dbReference type="InterPro" id="IPR005548">
    <property type="entry name" value="Cell_div_FtsQ/DivIB_C"/>
</dbReference>
<dbReference type="HOGENOM" id="CLU_047677_1_0_11"/>
<feature type="transmembrane region" description="Helical" evidence="8">
    <location>
        <begin position="38"/>
        <end position="59"/>
    </location>
</feature>
<dbReference type="PANTHER" id="PTHR37820:SF1">
    <property type="entry name" value="CELL DIVISION PROTEIN FTSQ"/>
    <property type="match status" value="1"/>
</dbReference>
<evidence type="ECO:0000313" key="12">
    <source>
        <dbReference type="Proteomes" id="UP000030300"/>
    </source>
</evidence>
<sequence length="254" mass="27693">MARGEAREKRSRGRAADSLERTRKAFARRQRARRWLTWRYVLAAVLVVGAIGLGVYALYFSSWLRTEGVSVVGNAQLTEKQVLATADVPTGGPLATVDLHAIELRLKALATVKSVDVSRKWPHQVRIEIVERTPIAVLDRGDRLTNLDAGGVAFGRLTKAPPGLPRVKIGPEADSDALVEGARVVAALAPKVTELVDFVEVQTVDEILLHLRDGRLVRWGSSDQADDKAAVLLELLARKAQVYDVSVPGAPTTR</sequence>
<dbReference type="Gene3D" id="3.10.20.310">
    <property type="entry name" value="membrane protein fhac"/>
    <property type="match status" value="1"/>
</dbReference>
<proteinExistence type="predicted"/>
<dbReference type="Pfam" id="PF03799">
    <property type="entry name" value="FtsQ_DivIB_C"/>
    <property type="match status" value="1"/>
</dbReference>
<reference evidence="10 12" key="1">
    <citation type="journal article" date="2015" name="Genome Announc.">
        <title>Complete Genome Sequence of Steroid-Transforming Nocardioides simplex VKM Ac-2033D.</title>
        <authorList>
            <person name="Shtratnikova V.Y."/>
            <person name="Schelkunov M.I."/>
            <person name="Pekov Y.A."/>
            <person name="Fokina V.V."/>
            <person name="Logacheva M.D."/>
            <person name="Sokolov S.L."/>
            <person name="Bragin E.Y."/>
            <person name="Ashapkin V.V."/>
            <person name="Donova M.V."/>
        </authorList>
    </citation>
    <scope>NUCLEOTIDE SEQUENCE [LARGE SCALE GENOMIC DNA]</scope>
    <source>
        <strain evidence="10 12">VKM Ac-2033D</strain>
    </source>
</reference>
<accession>A0A0A1DIQ5</accession>
<dbReference type="GeneID" id="96609482"/>